<name>A0A9W6LBV9_9BACT</name>
<gene>
    <name evidence="1" type="ORF">GHYDROH2_07750</name>
</gene>
<dbReference type="EMBL" id="BSDS01000001">
    <property type="protein sequence ID" value="GLI37274.1"/>
    <property type="molecule type" value="Genomic_DNA"/>
</dbReference>
<sequence>MLIPARFRVICFLIATSTMICSCTPSVLPSEELKKIGQCPKIHAVHNPPRLAFTFFPEEGFKGEAIGKYFGPVGLFTGAWSDIRSAQALGDKLIQGFGLQDPVLRVKSRSIDLLARENFRNIQPYDSQLPEDDLGNLKQKLDSDMMMDFKTITWVLASNPKDPKRYLDSFRARSRLIRVEDGKVLWEGECGFKKHDPKSAPTIDEMMANQGALLKTLFQEDADACAGEIVGQFLGRASR</sequence>
<evidence type="ECO:0008006" key="3">
    <source>
        <dbReference type="Google" id="ProtNLM"/>
    </source>
</evidence>
<accession>A0A9W6LBV9</accession>
<evidence type="ECO:0000313" key="1">
    <source>
        <dbReference type="EMBL" id="GLI37274.1"/>
    </source>
</evidence>
<protein>
    <recommendedName>
        <fullName evidence="3">Lipoprotein</fullName>
    </recommendedName>
</protein>
<reference evidence="1" key="1">
    <citation type="submission" date="2022-12" db="EMBL/GenBank/DDBJ databases">
        <title>Reference genome sequencing for broad-spectrum identification of bacterial and archaeal isolates by mass spectrometry.</title>
        <authorList>
            <person name="Sekiguchi Y."/>
            <person name="Tourlousse D.M."/>
        </authorList>
    </citation>
    <scope>NUCLEOTIDE SEQUENCE</scope>
    <source>
        <strain evidence="1">H2</strain>
    </source>
</reference>
<organism evidence="1 2">
    <name type="scientific">Geobacter hydrogenophilus</name>
    <dbReference type="NCBI Taxonomy" id="40983"/>
    <lineage>
        <taxon>Bacteria</taxon>
        <taxon>Pseudomonadati</taxon>
        <taxon>Thermodesulfobacteriota</taxon>
        <taxon>Desulfuromonadia</taxon>
        <taxon>Geobacterales</taxon>
        <taxon>Geobacteraceae</taxon>
        <taxon>Geobacter</taxon>
    </lineage>
</organism>
<dbReference type="PROSITE" id="PS51257">
    <property type="entry name" value="PROKAR_LIPOPROTEIN"/>
    <property type="match status" value="1"/>
</dbReference>
<dbReference type="Proteomes" id="UP001144352">
    <property type="component" value="Unassembled WGS sequence"/>
</dbReference>
<dbReference type="RefSeq" id="WP_214186717.1">
    <property type="nucleotide sequence ID" value="NZ_BSDS01000001.1"/>
</dbReference>
<evidence type="ECO:0000313" key="2">
    <source>
        <dbReference type="Proteomes" id="UP001144352"/>
    </source>
</evidence>
<keyword evidence="2" id="KW-1185">Reference proteome</keyword>
<comment type="caution">
    <text evidence="1">The sequence shown here is derived from an EMBL/GenBank/DDBJ whole genome shotgun (WGS) entry which is preliminary data.</text>
</comment>
<proteinExistence type="predicted"/>
<dbReference type="AlphaFoldDB" id="A0A9W6LBV9"/>